<feature type="region of interest" description="Disordered" evidence="1">
    <location>
        <begin position="57"/>
        <end position="90"/>
    </location>
</feature>
<gene>
    <name evidence="2" type="ORF">B296_00035231</name>
</gene>
<organism evidence="2 3">
    <name type="scientific">Ensete ventricosum</name>
    <name type="common">Abyssinian banana</name>
    <name type="synonym">Musa ensete</name>
    <dbReference type="NCBI Taxonomy" id="4639"/>
    <lineage>
        <taxon>Eukaryota</taxon>
        <taxon>Viridiplantae</taxon>
        <taxon>Streptophyta</taxon>
        <taxon>Embryophyta</taxon>
        <taxon>Tracheophyta</taxon>
        <taxon>Spermatophyta</taxon>
        <taxon>Magnoliopsida</taxon>
        <taxon>Liliopsida</taxon>
        <taxon>Zingiberales</taxon>
        <taxon>Musaceae</taxon>
        <taxon>Ensete</taxon>
    </lineage>
</organism>
<proteinExistence type="predicted"/>
<name>A0A427A2G6_ENSVE</name>
<reference evidence="2 3" key="1">
    <citation type="journal article" date="2014" name="Agronomy (Basel)">
        <title>A Draft Genome Sequence for Ensete ventricosum, the Drought-Tolerant Tree Against Hunger.</title>
        <authorList>
            <person name="Harrison J."/>
            <person name="Moore K.A."/>
            <person name="Paszkiewicz K."/>
            <person name="Jones T."/>
            <person name="Grant M."/>
            <person name="Ambacheew D."/>
            <person name="Muzemil S."/>
            <person name="Studholme D.J."/>
        </authorList>
    </citation>
    <scope>NUCLEOTIDE SEQUENCE [LARGE SCALE GENOMIC DNA]</scope>
</reference>
<accession>A0A427A2G6</accession>
<evidence type="ECO:0000313" key="3">
    <source>
        <dbReference type="Proteomes" id="UP000287651"/>
    </source>
</evidence>
<feature type="compositionally biased region" description="Basic and acidic residues" evidence="1">
    <location>
        <begin position="134"/>
        <end position="147"/>
    </location>
</feature>
<dbReference type="EMBL" id="AMZH03004017">
    <property type="protein sequence ID" value="RRT70435.1"/>
    <property type="molecule type" value="Genomic_DNA"/>
</dbReference>
<evidence type="ECO:0000313" key="2">
    <source>
        <dbReference type="EMBL" id="RRT70435.1"/>
    </source>
</evidence>
<protein>
    <submittedName>
        <fullName evidence="2">Uncharacterized protein</fullName>
    </submittedName>
</protein>
<dbReference type="Proteomes" id="UP000287651">
    <property type="component" value="Unassembled WGS sequence"/>
</dbReference>
<feature type="region of interest" description="Disordered" evidence="1">
    <location>
        <begin position="134"/>
        <end position="184"/>
    </location>
</feature>
<dbReference type="AlphaFoldDB" id="A0A427A2G6"/>
<sequence length="184" mass="21074">MRTAHYRAVPPKSAVGGQFRSSAIYFNRRWSIEGEIRKRRRRGRRRRRRREKYLVRYSSPVPQCGPSPTGRPRDSSPVSEESPTGAGRRIEVTLVPKQATTIFTMLVGLTKVCNTDEYRPYRALVKVDFDHRCPLSDDVSRGRRDKEEEGEEKGEPGDPMLLSLDNPDPSPTGRRSLDEDSWGE</sequence>
<evidence type="ECO:0000256" key="1">
    <source>
        <dbReference type="SAM" id="MobiDB-lite"/>
    </source>
</evidence>
<comment type="caution">
    <text evidence="2">The sequence shown here is derived from an EMBL/GenBank/DDBJ whole genome shotgun (WGS) entry which is preliminary data.</text>
</comment>